<organism evidence="2 3">
    <name type="scientific">Clostridium porci</name>
    <dbReference type="NCBI Taxonomy" id="2605778"/>
    <lineage>
        <taxon>Bacteria</taxon>
        <taxon>Bacillati</taxon>
        <taxon>Bacillota</taxon>
        <taxon>Clostridia</taxon>
        <taxon>Eubacteriales</taxon>
        <taxon>Clostridiaceae</taxon>
        <taxon>Clostridium</taxon>
    </lineage>
</organism>
<gene>
    <name evidence="2" type="ORF">FYJ39_10475</name>
</gene>
<comment type="caution">
    <text evidence="2">The sequence shown here is derived from an EMBL/GenBank/DDBJ whole genome shotgun (WGS) entry which is preliminary data.</text>
</comment>
<evidence type="ECO:0000313" key="2">
    <source>
        <dbReference type="EMBL" id="MSS36994.1"/>
    </source>
</evidence>
<dbReference type="Proteomes" id="UP000429958">
    <property type="component" value="Unassembled WGS sequence"/>
</dbReference>
<proteinExistence type="predicted"/>
<keyword evidence="3" id="KW-1185">Reference proteome</keyword>
<name>A0A7X2NLD8_9CLOT</name>
<evidence type="ECO:0000313" key="3">
    <source>
        <dbReference type="Proteomes" id="UP000429958"/>
    </source>
</evidence>
<sequence>MVVVLLSVAVTLHEAGRLHDETKGAMNLHEAVEKGRHERYMDIEVIGLEAEENMGLRMSFPSCQISLKNSFGRIQGEGRGSNWRKRIESREFRPERFLRQITLIESLGDKDGDKLSTGDEAQLSGGGTRE</sequence>
<accession>A0A7X2NLD8</accession>
<protein>
    <submittedName>
        <fullName evidence="2">Uncharacterized protein</fullName>
    </submittedName>
</protein>
<dbReference type="AlphaFoldDB" id="A0A7X2NLD8"/>
<evidence type="ECO:0000256" key="1">
    <source>
        <dbReference type="SAM" id="MobiDB-lite"/>
    </source>
</evidence>
<dbReference type="EMBL" id="VUMD01000008">
    <property type="protein sequence ID" value="MSS36994.1"/>
    <property type="molecule type" value="Genomic_DNA"/>
</dbReference>
<reference evidence="2 3" key="1">
    <citation type="submission" date="2019-08" db="EMBL/GenBank/DDBJ databases">
        <title>In-depth cultivation of the pig gut microbiome towards novel bacterial diversity and tailored functional studies.</title>
        <authorList>
            <person name="Wylensek D."/>
            <person name="Hitch T.C.A."/>
            <person name="Clavel T."/>
        </authorList>
    </citation>
    <scope>NUCLEOTIDE SEQUENCE [LARGE SCALE GENOMIC DNA]</scope>
    <source>
        <strain evidence="2 3">WCA-389-WT-23D1</strain>
    </source>
</reference>
<feature type="region of interest" description="Disordered" evidence="1">
    <location>
        <begin position="109"/>
        <end position="130"/>
    </location>
</feature>